<keyword evidence="1" id="KW-0812">Transmembrane</keyword>
<evidence type="ECO:0000313" key="2">
    <source>
        <dbReference type="EMBL" id="KAA9006879.1"/>
    </source>
</evidence>
<dbReference type="AlphaFoldDB" id="A0A5J5GF71"/>
<dbReference type="Proteomes" id="UP000326554">
    <property type="component" value="Unassembled WGS sequence"/>
</dbReference>
<accession>A0A5J5GF71</accession>
<keyword evidence="1" id="KW-0472">Membrane</keyword>
<proteinExistence type="predicted"/>
<dbReference type="EMBL" id="VYQE01000004">
    <property type="protein sequence ID" value="KAA9006879.1"/>
    <property type="molecule type" value="Genomic_DNA"/>
</dbReference>
<protein>
    <submittedName>
        <fullName evidence="2">Photosynthetic complex assembly protein</fullName>
    </submittedName>
</protein>
<keyword evidence="1" id="KW-1133">Transmembrane helix</keyword>
<feature type="transmembrane region" description="Helical" evidence="1">
    <location>
        <begin position="20"/>
        <end position="37"/>
    </location>
</feature>
<sequence length="151" mass="16472">MSHLEQQMRNRDREMVPRALVVGMFTMMAAALALVTYEQLSGRANVGVLVEAPVEASRTVELRHEGRGIYTVSENGTVLASSADELGGFYGVMGRVIDRRRIAHGVIGTPPIEIVRRQNGHVAILDPATDFSVELIGYGADNIHAFARLVD</sequence>
<evidence type="ECO:0000313" key="3">
    <source>
        <dbReference type="Proteomes" id="UP000326554"/>
    </source>
</evidence>
<comment type="caution">
    <text evidence="2">The sequence shown here is derived from an EMBL/GenBank/DDBJ whole genome shotgun (WGS) entry which is preliminary data.</text>
</comment>
<evidence type="ECO:0000256" key="1">
    <source>
        <dbReference type="SAM" id="Phobius"/>
    </source>
</evidence>
<name>A0A5J5GF71_9RHOB</name>
<reference evidence="2 3" key="1">
    <citation type="submission" date="2019-09" db="EMBL/GenBank/DDBJ databases">
        <authorList>
            <person name="Park J.-S."/>
            <person name="Choi H.-J."/>
        </authorList>
    </citation>
    <scope>NUCLEOTIDE SEQUENCE [LARGE SCALE GENOMIC DNA]</scope>
    <source>
        <strain evidence="2 3">176SS1-4</strain>
    </source>
</reference>
<dbReference type="InterPro" id="IPR017495">
    <property type="entry name" value="PuhC"/>
</dbReference>
<keyword evidence="3" id="KW-1185">Reference proteome</keyword>
<organism evidence="2 3">
    <name type="scientific">Histidinibacterium aquaticum</name>
    <dbReference type="NCBI Taxonomy" id="2613962"/>
    <lineage>
        <taxon>Bacteria</taxon>
        <taxon>Pseudomonadati</taxon>
        <taxon>Pseudomonadota</taxon>
        <taxon>Alphaproteobacteria</taxon>
        <taxon>Rhodobacterales</taxon>
        <taxon>Paracoccaceae</taxon>
        <taxon>Histidinibacterium</taxon>
    </lineage>
</organism>
<dbReference type="RefSeq" id="WP_150445897.1">
    <property type="nucleotide sequence ID" value="NZ_VYQE01000004.1"/>
</dbReference>
<gene>
    <name evidence="2" type="ORF">F3S47_13985</name>
</gene>
<dbReference type="NCBIfam" id="TIGR03054">
    <property type="entry name" value="photo_alph_chp1"/>
    <property type="match status" value="1"/>
</dbReference>